<proteinExistence type="predicted"/>
<protein>
    <submittedName>
        <fullName evidence="2">DUF3617 domain-containing protein</fullName>
    </submittedName>
</protein>
<accession>A0ABZ0CNV9</accession>
<evidence type="ECO:0000313" key="2">
    <source>
        <dbReference type="EMBL" id="WOB06676.1"/>
    </source>
</evidence>
<evidence type="ECO:0000313" key="3">
    <source>
        <dbReference type="Proteomes" id="UP001303946"/>
    </source>
</evidence>
<sequence length="185" mass="19664">MMKSKTPLTALLCAGTMLAAQAQTTPGPRVEAGLWEINMSIKSQTGKAEMAMRQAQAYIASLPPAQRKQVEEVMAQQGVKLGDKSSTVNACITKEDAERGTIPQQAGDCTQDVLEKTATSMKVKFSCTTNPPASGEAVVDFQSPTAYTSRGIVDTVVLGQNERVSVEQTGRWLGAECGSVRPLGK</sequence>
<evidence type="ECO:0000256" key="1">
    <source>
        <dbReference type="SAM" id="SignalP"/>
    </source>
</evidence>
<feature type="chain" id="PRO_5045348286" evidence="1">
    <location>
        <begin position="23"/>
        <end position="185"/>
    </location>
</feature>
<keyword evidence="3" id="KW-1185">Reference proteome</keyword>
<keyword evidence="1" id="KW-0732">Signal</keyword>
<dbReference type="RefSeq" id="WP_316699253.1">
    <property type="nucleotide sequence ID" value="NZ_CP136336.1"/>
</dbReference>
<reference evidence="2 3" key="1">
    <citation type="submission" date="2023-10" db="EMBL/GenBank/DDBJ databases">
        <title>Bacteria for the degradation of biodegradable plastic PBAT(Polybutylene adipate terephthalate).</title>
        <authorList>
            <person name="Weon H.-Y."/>
            <person name="Yeon J."/>
        </authorList>
    </citation>
    <scope>NUCLEOTIDE SEQUENCE [LARGE SCALE GENOMIC DNA]</scope>
    <source>
        <strain evidence="2 3">SBD 7-3</strain>
    </source>
</reference>
<dbReference type="EMBL" id="CP136336">
    <property type="protein sequence ID" value="WOB06676.1"/>
    <property type="molecule type" value="Genomic_DNA"/>
</dbReference>
<feature type="signal peptide" evidence="1">
    <location>
        <begin position="1"/>
        <end position="22"/>
    </location>
</feature>
<dbReference type="InterPro" id="IPR022061">
    <property type="entry name" value="DUF3617"/>
</dbReference>
<gene>
    <name evidence="2" type="ORF">RXV79_17300</name>
</gene>
<name>A0ABZ0CNV9_9BURK</name>
<organism evidence="2 3">
    <name type="scientific">Piscinibacter gummiphilus</name>
    <dbReference type="NCBI Taxonomy" id="946333"/>
    <lineage>
        <taxon>Bacteria</taxon>
        <taxon>Pseudomonadati</taxon>
        <taxon>Pseudomonadota</taxon>
        <taxon>Betaproteobacteria</taxon>
        <taxon>Burkholderiales</taxon>
        <taxon>Sphaerotilaceae</taxon>
        <taxon>Piscinibacter</taxon>
    </lineage>
</organism>
<dbReference type="Pfam" id="PF12276">
    <property type="entry name" value="DUF3617"/>
    <property type="match status" value="1"/>
</dbReference>
<dbReference type="Proteomes" id="UP001303946">
    <property type="component" value="Chromosome"/>
</dbReference>